<accession>A0A9N9DQR4</accession>
<comment type="similarity">
    <text evidence="1">Belongs to the SIL1 family.</text>
</comment>
<dbReference type="Gene3D" id="1.25.10.10">
    <property type="entry name" value="Leucine-rich Repeat Variant"/>
    <property type="match status" value="1"/>
</dbReference>
<dbReference type="GO" id="GO:0000774">
    <property type="term" value="F:adenyl-nucleotide exchange factor activity"/>
    <property type="evidence" value="ECO:0007669"/>
    <property type="project" value="InterPro"/>
</dbReference>
<keyword evidence="6" id="KW-0256">Endoplasmic reticulum</keyword>
<evidence type="ECO:0000256" key="3">
    <source>
        <dbReference type="ARBA" id="ARBA00015352"/>
    </source>
</evidence>
<dbReference type="AlphaFoldDB" id="A0A9N9DQR4"/>
<dbReference type="SUPFAM" id="SSF48371">
    <property type="entry name" value="ARM repeat"/>
    <property type="match status" value="1"/>
</dbReference>
<keyword evidence="8" id="KW-0811">Translocation</keyword>
<evidence type="ECO:0000256" key="5">
    <source>
        <dbReference type="ARBA" id="ARBA00022729"/>
    </source>
</evidence>
<protein>
    <recommendedName>
        <fullName evidence="3">Nucleotide exchange factor SIL1</fullName>
    </recommendedName>
</protein>
<comment type="subunit">
    <text evidence="2">Interacts with KAR2.</text>
</comment>
<keyword evidence="10" id="KW-1185">Reference proteome</keyword>
<dbReference type="InterPro" id="IPR050693">
    <property type="entry name" value="Hsp70_NEF-Inhibitors"/>
</dbReference>
<proteinExistence type="inferred from homology"/>
<dbReference type="GO" id="GO:0005783">
    <property type="term" value="C:endoplasmic reticulum"/>
    <property type="evidence" value="ECO:0007669"/>
    <property type="project" value="InterPro"/>
</dbReference>
<name>A0A9N9DQR4_9GLOM</name>
<evidence type="ECO:0000256" key="2">
    <source>
        <dbReference type="ARBA" id="ARBA00011799"/>
    </source>
</evidence>
<sequence>MPTNVPMCKIHVSHNKFPVTHAALKQYKFYFQEVLEGQEIPAGTLDPFIIKFNNHNDNEPTDIIIVDKDGLIHSDPVQIESSEVDTSQDTQVNIHHEDSLKTFPVIPPGHKESLRISHSDNLLFEECVSKLTTTPQSLHDIISTLDSLEDLVHELDFGIKLAKGNGLISIVKLLDNDSNKVREKAALVIGTTVQDEALKLDLIPYLLDLLSSETDIKVSSRLLYALSSVVRGNKESIQSINDNQGLSRLATVYQKLDNNDFRAKCALFVADFIDPNMFNIVHQKFNLFDQNHHDIVSPFENVIEIWCNLLQDTLFDDMGNDKEIDFDTREKILSGISMIKSQYSRQCPIHIGFKNWLLKQTNSDSDEYLSLVNQ</sequence>
<feature type="non-terminal residue" evidence="9">
    <location>
        <position position="374"/>
    </location>
</feature>
<organism evidence="9 10">
    <name type="scientific">Racocetra fulgida</name>
    <dbReference type="NCBI Taxonomy" id="60492"/>
    <lineage>
        <taxon>Eukaryota</taxon>
        <taxon>Fungi</taxon>
        <taxon>Fungi incertae sedis</taxon>
        <taxon>Mucoromycota</taxon>
        <taxon>Glomeromycotina</taxon>
        <taxon>Glomeromycetes</taxon>
        <taxon>Diversisporales</taxon>
        <taxon>Gigasporaceae</taxon>
        <taxon>Racocetra</taxon>
    </lineage>
</organism>
<keyword evidence="4" id="KW-0813">Transport</keyword>
<reference evidence="9" key="1">
    <citation type="submission" date="2021-06" db="EMBL/GenBank/DDBJ databases">
        <authorList>
            <person name="Kallberg Y."/>
            <person name="Tangrot J."/>
            <person name="Rosling A."/>
        </authorList>
    </citation>
    <scope>NUCLEOTIDE SEQUENCE</scope>
    <source>
        <strain evidence="9">IN212</strain>
    </source>
</reference>
<dbReference type="Pfam" id="PF16782">
    <property type="entry name" value="SIL1"/>
    <property type="match status" value="1"/>
</dbReference>
<dbReference type="PANTHER" id="PTHR19316:SF34">
    <property type="entry name" value="NUCLEOTIDE EXCHANGE FACTOR SIL1"/>
    <property type="match status" value="1"/>
</dbReference>
<dbReference type="InterPro" id="IPR011989">
    <property type="entry name" value="ARM-like"/>
</dbReference>
<dbReference type="OrthoDB" id="448649at2759"/>
<evidence type="ECO:0000256" key="6">
    <source>
        <dbReference type="ARBA" id="ARBA00022824"/>
    </source>
</evidence>
<comment type="caution">
    <text evidence="9">The sequence shown here is derived from an EMBL/GenBank/DDBJ whole genome shotgun (WGS) entry which is preliminary data.</text>
</comment>
<dbReference type="GO" id="GO:0015031">
    <property type="term" value="P:protein transport"/>
    <property type="evidence" value="ECO:0007669"/>
    <property type="project" value="UniProtKB-KW"/>
</dbReference>
<dbReference type="PANTHER" id="PTHR19316">
    <property type="entry name" value="PROTEIN FOLDING REGULATOR"/>
    <property type="match status" value="1"/>
</dbReference>
<keyword evidence="5" id="KW-0732">Signal</keyword>
<evidence type="ECO:0000256" key="8">
    <source>
        <dbReference type="ARBA" id="ARBA00023010"/>
    </source>
</evidence>
<evidence type="ECO:0000256" key="1">
    <source>
        <dbReference type="ARBA" id="ARBA00010588"/>
    </source>
</evidence>
<dbReference type="Proteomes" id="UP000789396">
    <property type="component" value="Unassembled WGS sequence"/>
</dbReference>
<keyword evidence="7" id="KW-0653">Protein transport</keyword>
<dbReference type="EMBL" id="CAJVPZ010012866">
    <property type="protein sequence ID" value="CAG8643811.1"/>
    <property type="molecule type" value="Genomic_DNA"/>
</dbReference>
<dbReference type="InterPro" id="IPR031884">
    <property type="entry name" value="Sil1_fungi"/>
</dbReference>
<evidence type="ECO:0000256" key="4">
    <source>
        <dbReference type="ARBA" id="ARBA00022448"/>
    </source>
</evidence>
<evidence type="ECO:0000313" key="9">
    <source>
        <dbReference type="EMBL" id="CAG8643811.1"/>
    </source>
</evidence>
<dbReference type="InterPro" id="IPR016024">
    <property type="entry name" value="ARM-type_fold"/>
</dbReference>
<gene>
    <name evidence="9" type="ORF">RFULGI_LOCUS8179</name>
</gene>
<evidence type="ECO:0000313" key="10">
    <source>
        <dbReference type="Proteomes" id="UP000789396"/>
    </source>
</evidence>
<evidence type="ECO:0000256" key="7">
    <source>
        <dbReference type="ARBA" id="ARBA00022927"/>
    </source>
</evidence>